<dbReference type="EMBL" id="BFEA01000044">
    <property type="protein sequence ID" value="GBG63935.1"/>
    <property type="molecule type" value="Genomic_DNA"/>
</dbReference>
<dbReference type="AlphaFoldDB" id="A0A388K1N4"/>
<gene>
    <name evidence="1" type="ORF">CBR_g39939</name>
</gene>
<organism evidence="1 2">
    <name type="scientific">Chara braunii</name>
    <name type="common">Braun's stonewort</name>
    <dbReference type="NCBI Taxonomy" id="69332"/>
    <lineage>
        <taxon>Eukaryota</taxon>
        <taxon>Viridiplantae</taxon>
        <taxon>Streptophyta</taxon>
        <taxon>Charophyceae</taxon>
        <taxon>Charales</taxon>
        <taxon>Characeae</taxon>
        <taxon>Chara</taxon>
    </lineage>
</organism>
<evidence type="ECO:0000313" key="1">
    <source>
        <dbReference type="EMBL" id="GBG63935.1"/>
    </source>
</evidence>
<reference evidence="1 2" key="1">
    <citation type="journal article" date="2018" name="Cell">
        <title>The Chara Genome: Secondary Complexity and Implications for Plant Terrestrialization.</title>
        <authorList>
            <person name="Nishiyama T."/>
            <person name="Sakayama H."/>
            <person name="Vries J.D."/>
            <person name="Buschmann H."/>
            <person name="Saint-Marcoux D."/>
            <person name="Ullrich K.K."/>
            <person name="Haas F.B."/>
            <person name="Vanderstraeten L."/>
            <person name="Becker D."/>
            <person name="Lang D."/>
            <person name="Vosolsobe S."/>
            <person name="Rombauts S."/>
            <person name="Wilhelmsson P.K.I."/>
            <person name="Janitza P."/>
            <person name="Kern R."/>
            <person name="Heyl A."/>
            <person name="Rumpler F."/>
            <person name="Villalobos L.I.A.C."/>
            <person name="Clay J.M."/>
            <person name="Skokan R."/>
            <person name="Toyoda A."/>
            <person name="Suzuki Y."/>
            <person name="Kagoshima H."/>
            <person name="Schijlen E."/>
            <person name="Tajeshwar N."/>
            <person name="Catarino B."/>
            <person name="Hetherington A.J."/>
            <person name="Saltykova A."/>
            <person name="Bonnot C."/>
            <person name="Breuninger H."/>
            <person name="Symeonidi A."/>
            <person name="Radhakrishnan G.V."/>
            <person name="Van Nieuwerburgh F."/>
            <person name="Deforce D."/>
            <person name="Chang C."/>
            <person name="Karol K.G."/>
            <person name="Hedrich R."/>
            <person name="Ulvskov P."/>
            <person name="Glockner G."/>
            <person name="Delwiche C.F."/>
            <person name="Petrasek J."/>
            <person name="Van de Peer Y."/>
            <person name="Friml J."/>
            <person name="Beilby M."/>
            <person name="Dolan L."/>
            <person name="Kohara Y."/>
            <person name="Sugano S."/>
            <person name="Fujiyama A."/>
            <person name="Delaux P.-M."/>
            <person name="Quint M."/>
            <person name="TheiBen G."/>
            <person name="Hagemann M."/>
            <person name="Harholt J."/>
            <person name="Dunand C."/>
            <person name="Zachgo S."/>
            <person name="Langdale J."/>
            <person name="Maumus F."/>
            <person name="Straeten D.V.D."/>
            <person name="Gould S.B."/>
            <person name="Rensing S.A."/>
        </authorList>
    </citation>
    <scope>NUCLEOTIDE SEQUENCE [LARGE SCALE GENOMIC DNA]</scope>
    <source>
        <strain evidence="1 2">S276</strain>
    </source>
</reference>
<accession>A0A388K1N4</accession>
<comment type="caution">
    <text evidence="1">The sequence shown here is derived from an EMBL/GenBank/DDBJ whole genome shotgun (WGS) entry which is preliminary data.</text>
</comment>
<dbReference type="Proteomes" id="UP000265515">
    <property type="component" value="Unassembled WGS sequence"/>
</dbReference>
<evidence type="ECO:0000313" key="2">
    <source>
        <dbReference type="Proteomes" id="UP000265515"/>
    </source>
</evidence>
<dbReference type="Gramene" id="GBG63935">
    <property type="protein sequence ID" value="GBG63935"/>
    <property type="gene ID" value="CBR_g39939"/>
</dbReference>
<name>A0A388K1N4_CHABU</name>
<sequence length="94" mass="10622">MRLHSHGQAALVPIRRHIRSHQRHVRIVPRHCKNMCRSATPFCSRFVRSTSQPLVDRQRCSMCHCRETSLAGSESSDLAAVNQRMGGIASLPTF</sequence>
<keyword evidence="2" id="KW-1185">Reference proteome</keyword>
<proteinExistence type="predicted"/>
<protein>
    <submittedName>
        <fullName evidence="1">Uncharacterized protein</fullName>
    </submittedName>
</protein>